<gene>
    <name evidence="2" type="ORF">HKW66_Vig0133270</name>
    <name evidence="3" type="ORF">LR48_Vigan07g015700</name>
</gene>
<dbReference type="EMBL" id="CM003377">
    <property type="protein sequence ID" value="KOM46453.1"/>
    <property type="molecule type" value="Genomic_DNA"/>
</dbReference>
<evidence type="ECO:0000313" key="4">
    <source>
        <dbReference type="Proteomes" id="UP000053144"/>
    </source>
</evidence>
<feature type="compositionally biased region" description="Basic residues" evidence="1">
    <location>
        <begin position="15"/>
        <end position="24"/>
    </location>
</feature>
<feature type="region of interest" description="Disordered" evidence="1">
    <location>
        <begin position="1"/>
        <end position="27"/>
    </location>
</feature>
<accession>A0A0L9UUP4</accession>
<dbReference type="Gramene" id="KOM46453">
    <property type="protein sequence ID" value="KOM46453"/>
    <property type="gene ID" value="LR48_Vigan07g015700"/>
</dbReference>
<evidence type="ECO:0000313" key="3">
    <source>
        <dbReference type="EMBL" id="KOM46453.1"/>
    </source>
</evidence>
<dbReference type="EMBL" id="JABFOF010000007">
    <property type="protein sequence ID" value="KAG2390912.1"/>
    <property type="molecule type" value="Genomic_DNA"/>
</dbReference>
<feature type="compositionally biased region" description="Low complexity" evidence="1">
    <location>
        <begin position="1"/>
        <end position="14"/>
    </location>
</feature>
<proteinExistence type="predicted"/>
<protein>
    <submittedName>
        <fullName evidence="3">Uncharacterized protein</fullName>
    </submittedName>
</protein>
<reference evidence="2 5" key="3">
    <citation type="submission" date="2020-05" db="EMBL/GenBank/DDBJ databases">
        <title>Vigna angularis (adzuki bean) Var. LongXiaoDou No. 4 denovo assembly.</title>
        <authorList>
            <person name="Xiang H."/>
        </authorList>
    </citation>
    <scope>NUCLEOTIDE SEQUENCE [LARGE SCALE GENOMIC DNA]</scope>
    <source>
        <tissue evidence="2">Leaf</tissue>
    </source>
</reference>
<name>A0A0L9UUP4_PHAAN</name>
<reference evidence="3" key="2">
    <citation type="submission" date="2015-02" db="EMBL/GenBank/DDBJ databases">
        <authorList>
            <person name="Chooi Y.-H."/>
        </authorList>
    </citation>
    <scope>NUCLEOTIDE SEQUENCE</scope>
    <source>
        <tissue evidence="3">Seedling</tissue>
    </source>
</reference>
<evidence type="ECO:0000313" key="5">
    <source>
        <dbReference type="Proteomes" id="UP000743370"/>
    </source>
</evidence>
<dbReference type="Proteomes" id="UP000743370">
    <property type="component" value="Unassembled WGS sequence"/>
</dbReference>
<evidence type="ECO:0000313" key="2">
    <source>
        <dbReference type="EMBL" id="KAG2390912.1"/>
    </source>
</evidence>
<reference evidence="4" key="1">
    <citation type="journal article" date="2015" name="Proc. Natl. Acad. Sci. U.S.A.">
        <title>Genome sequencing of adzuki bean (Vigna angularis) provides insight into high starch and low fat accumulation and domestication.</title>
        <authorList>
            <person name="Yang K."/>
            <person name="Tian Z."/>
            <person name="Chen C."/>
            <person name="Luo L."/>
            <person name="Zhao B."/>
            <person name="Wang Z."/>
            <person name="Yu L."/>
            <person name="Li Y."/>
            <person name="Sun Y."/>
            <person name="Li W."/>
            <person name="Chen Y."/>
            <person name="Li Y."/>
            <person name="Zhang Y."/>
            <person name="Ai D."/>
            <person name="Zhao J."/>
            <person name="Shang C."/>
            <person name="Ma Y."/>
            <person name="Wu B."/>
            <person name="Wang M."/>
            <person name="Gao L."/>
            <person name="Sun D."/>
            <person name="Zhang P."/>
            <person name="Guo F."/>
            <person name="Wang W."/>
            <person name="Li Y."/>
            <person name="Wang J."/>
            <person name="Varshney R.K."/>
            <person name="Wang J."/>
            <person name="Ling H.Q."/>
            <person name="Wan P."/>
        </authorList>
    </citation>
    <scope>NUCLEOTIDE SEQUENCE</scope>
    <source>
        <strain evidence="4">cv. Jingnong 6</strain>
    </source>
</reference>
<dbReference type="AlphaFoldDB" id="A0A0L9UUP4"/>
<dbReference type="Proteomes" id="UP000053144">
    <property type="component" value="Chromosome 7"/>
</dbReference>
<evidence type="ECO:0000256" key="1">
    <source>
        <dbReference type="SAM" id="MobiDB-lite"/>
    </source>
</evidence>
<organism evidence="3 4">
    <name type="scientific">Phaseolus angularis</name>
    <name type="common">Azuki bean</name>
    <name type="synonym">Vigna angularis</name>
    <dbReference type="NCBI Taxonomy" id="3914"/>
    <lineage>
        <taxon>Eukaryota</taxon>
        <taxon>Viridiplantae</taxon>
        <taxon>Streptophyta</taxon>
        <taxon>Embryophyta</taxon>
        <taxon>Tracheophyta</taxon>
        <taxon>Spermatophyta</taxon>
        <taxon>Magnoliopsida</taxon>
        <taxon>eudicotyledons</taxon>
        <taxon>Gunneridae</taxon>
        <taxon>Pentapetalae</taxon>
        <taxon>rosids</taxon>
        <taxon>fabids</taxon>
        <taxon>Fabales</taxon>
        <taxon>Fabaceae</taxon>
        <taxon>Papilionoideae</taxon>
        <taxon>50 kb inversion clade</taxon>
        <taxon>NPAAA clade</taxon>
        <taxon>indigoferoid/millettioid clade</taxon>
        <taxon>Phaseoleae</taxon>
        <taxon>Vigna</taxon>
    </lineage>
</organism>
<sequence length="196" mass="21976">MMQNNNTSNGAANSSHKKRLKVPKRGPGVAELEKMMREQNGIYTTDKIISESTDGNQYGSIHLSSKNLYNESNPFWSHFGTILKRNNESSRLNKGCQIGRILELSNTRYSSDIEVHGANVLPFATAEVPSPPLHLCPMHPCQVIQGKVNSYQQHSEASRLYRRPFYNFLEVKGVTEDTNPEECLAGKLGIDLNLKL</sequence>